<organism evidence="5 6">
    <name type="scientific">Handroanthus impetiginosus</name>
    <dbReference type="NCBI Taxonomy" id="429701"/>
    <lineage>
        <taxon>Eukaryota</taxon>
        <taxon>Viridiplantae</taxon>
        <taxon>Streptophyta</taxon>
        <taxon>Embryophyta</taxon>
        <taxon>Tracheophyta</taxon>
        <taxon>Spermatophyta</taxon>
        <taxon>Magnoliopsida</taxon>
        <taxon>eudicotyledons</taxon>
        <taxon>Gunneridae</taxon>
        <taxon>Pentapetalae</taxon>
        <taxon>asterids</taxon>
        <taxon>lamiids</taxon>
        <taxon>Lamiales</taxon>
        <taxon>Bignoniaceae</taxon>
        <taxon>Crescentiina</taxon>
        <taxon>Tabebuia alliance</taxon>
        <taxon>Handroanthus</taxon>
    </lineage>
</organism>
<evidence type="ECO:0000259" key="4">
    <source>
        <dbReference type="Pfam" id="PF11837"/>
    </source>
</evidence>
<keyword evidence="6" id="KW-1185">Reference proteome</keyword>
<evidence type="ECO:0000313" key="5">
    <source>
        <dbReference type="EMBL" id="PIN05332.1"/>
    </source>
</evidence>
<feature type="compositionally biased region" description="Low complexity" evidence="2">
    <location>
        <begin position="67"/>
        <end position="80"/>
    </location>
</feature>
<feature type="domain" description="Beta-fructofuranosidase N-terminal" evidence="4">
    <location>
        <begin position="18"/>
        <end position="121"/>
    </location>
</feature>
<dbReference type="Proteomes" id="UP000231279">
    <property type="component" value="Unassembled WGS sequence"/>
</dbReference>
<dbReference type="EMBL" id="NKXS01004805">
    <property type="protein sequence ID" value="PIN05332.1"/>
    <property type="molecule type" value="Genomic_DNA"/>
</dbReference>
<protein>
    <recommendedName>
        <fullName evidence="1">beta-fructofuranosidase</fullName>
        <ecNumber evidence="1">3.2.1.26</ecNumber>
    </recommendedName>
</protein>
<gene>
    <name evidence="5" type="ORF">CDL12_22126</name>
</gene>
<keyword evidence="3" id="KW-0812">Transmembrane</keyword>
<feature type="transmembrane region" description="Helical" evidence="3">
    <location>
        <begin position="36"/>
        <end position="57"/>
    </location>
</feature>
<proteinExistence type="predicted"/>
<feature type="region of interest" description="Disordered" evidence="2">
    <location>
        <begin position="67"/>
        <end position="95"/>
    </location>
</feature>
<keyword evidence="3" id="KW-1133">Transmembrane helix</keyword>
<dbReference type="AlphaFoldDB" id="A0A2G9GJF6"/>
<keyword evidence="3" id="KW-0472">Membrane</keyword>
<dbReference type="Pfam" id="PF11837">
    <property type="entry name" value="INV_N"/>
    <property type="match status" value="1"/>
</dbReference>
<sequence length="154" mass="17205">MATDSSHAPSYDVERATSYSPIPGGPAAERPRTKKVFASILFSSFVLLSLILLIINLESNQPRVKLNETSPENTSTSTHSFFPARPLAEPPSRGVTQGVSEKVFQRVSGLNLSFAWTNSMLAWQRTAYHFQPEKNWMNDPDGKCFKIHQLFAFS</sequence>
<evidence type="ECO:0000256" key="2">
    <source>
        <dbReference type="SAM" id="MobiDB-lite"/>
    </source>
</evidence>
<evidence type="ECO:0000313" key="6">
    <source>
        <dbReference type="Proteomes" id="UP000231279"/>
    </source>
</evidence>
<name>A0A2G9GJF6_9LAMI</name>
<evidence type="ECO:0000256" key="3">
    <source>
        <dbReference type="SAM" id="Phobius"/>
    </source>
</evidence>
<reference evidence="6" key="1">
    <citation type="journal article" date="2018" name="Gigascience">
        <title>Genome assembly of the Pink Ipe (Handroanthus impetiginosus, Bignoniaceae), a highly valued, ecologically keystone Neotropical timber forest tree.</title>
        <authorList>
            <person name="Silva-Junior O.B."/>
            <person name="Grattapaglia D."/>
            <person name="Novaes E."/>
            <person name="Collevatti R.G."/>
        </authorList>
    </citation>
    <scope>NUCLEOTIDE SEQUENCE [LARGE SCALE GENOMIC DNA]</scope>
    <source>
        <strain evidence="6">cv. UFG-1</strain>
    </source>
</reference>
<dbReference type="STRING" id="429701.A0A2G9GJF6"/>
<accession>A0A2G9GJF6</accession>
<dbReference type="GO" id="GO:0004564">
    <property type="term" value="F:beta-fructofuranosidase activity"/>
    <property type="evidence" value="ECO:0007669"/>
    <property type="project" value="UniProtKB-EC"/>
</dbReference>
<keyword evidence="5" id="KW-0378">Hydrolase</keyword>
<dbReference type="OrthoDB" id="1705396at2759"/>
<keyword evidence="5" id="KW-0326">Glycosidase</keyword>
<evidence type="ECO:0000256" key="1">
    <source>
        <dbReference type="ARBA" id="ARBA00012758"/>
    </source>
</evidence>
<dbReference type="SUPFAM" id="SSF75005">
    <property type="entry name" value="Arabinanase/levansucrase/invertase"/>
    <property type="match status" value="1"/>
</dbReference>
<dbReference type="EC" id="3.2.1.26" evidence="1"/>
<dbReference type="InterPro" id="IPR021792">
    <property type="entry name" value="Beta-fructofuranosidase_N"/>
</dbReference>
<comment type="caution">
    <text evidence="5">The sequence shown here is derived from an EMBL/GenBank/DDBJ whole genome shotgun (WGS) entry which is preliminary data.</text>
</comment>
<dbReference type="Gene3D" id="2.115.10.20">
    <property type="entry name" value="Glycosyl hydrolase domain, family 43"/>
    <property type="match status" value="1"/>
</dbReference>
<feature type="region of interest" description="Disordered" evidence="2">
    <location>
        <begin position="1"/>
        <end position="30"/>
    </location>
</feature>
<dbReference type="InterPro" id="IPR023296">
    <property type="entry name" value="Glyco_hydro_beta-prop_sf"/>
</dbReference>